<dbReference type="PIRSF" id="PIRSF005651">
    <property type="entry name" value="HflC"/>
    <property type="match status" value="1"/>
</dbReference>
<comment type="function">
    <text evidence="6">HflC and HflK could regulate a protease.</text>
</comment>
<name>A0A7R6SYB4_9BACT</name>
<evidence type="ECO:0000256" key="5">
    <source>
        <dbReference type="ARBA" id="ARBA00023136"/>
    </source>
</evidence>
<dbReference type="Pfam" id="PF01145">
    <property type="entry name" value="Band_7"/>
    <property type="match status" value="1"/>
</dbReference>
<dbReference type="InterPro" id="IPR036013">
    <property type="entry name" value="Band_7/SPFH_dom_sf"/>
</dbReference>
<gene>
    <name evidence="8" type="primary">hflC</name>
    <name evidence="8" type="ORF">TTHT_1056</name>
</gene>
<dbReference type="Proteomes" id="UP000595564">
    <property type="component" value="Chromosome"/>
</dbReference>
<dbReference type="Gene3D" id="3.30.479.30">
    <property type="entry name" value="Band 7 domain"/>
    <property type="match status" value="1"/>
</dbReference>
<evidence type="ECO:0000256" key="2">
    <source>
        <dbReference type="ARBA" id="ARBA00007862"/>
    </source>
</evidence>
<dbReference type="GO" id="GO:0006508">
    <property type="term" value="P:proteolysis"/>
    <property type="evidence" value="ECO:0007669"/>
    <property type="project" value="UniProtKB-KW"/>
</dbReference>
<keyword evidence="8" id="KW-0645">Protease</keyword>
<dbReference type="NCBIfam" id="TIGR01932">
    <property type="entry name" value="hflC"/>
    <property type="match status" value="1"/>
</dbReference>
<keyword evidence="5" id="KW-0472">Membrane</keyword>
<dbReference type="CDD" id="cd03405">
    <property type="entry name" value="SPFH_HflC"/>
    <property type="match status" value="1"/>
</dbReference>
<dbReference type="RefSeq" id="WP_201328947.1">
    <property type="nucleotide sequence ID" value="NZ_AP017470.1"/>
</dbReference>
<comment type="similarity">
    <text evidence="2 6">Belongs to the band 7/mec-2 family. HflC subfamily.</text>
</comment>
<keyword evidence="9" id="KW-1185">Reference proteome</keyword>
<keyword evidence="4" id="KW-1133">Transmembrane helix</keyword>
<comment type="subcellular location">
    <subcellularLocation>
        <location evidence="1">Membrane</location>
        <topology evidence="1">Single-pass membrane protein</topology>
    </subcellularLocation>
</comment>
<accession>A0A7R6SYB4</accession>
<evidence type="ECO:0000313" key="9">
    <source>
        <dbReference type="Proteomes" id="UP000595564"/>
    </source>
</evidence>
<keyword evidence="3" id="KW-0812">Transmembrane</keyword>
<evidence type="ECO:0000256" key="4">
    <source>
        <dbReference type="ARBA" id="ARBA00022989"/>
    </source>
</evidence>
<evidence type="ECO:0000259" key="7">
    <source>
        <dbReference type="SMART" id="SM00244"/>
    </source>
</evidence>
<evidence type="ECO:0000313" key="8">
    <source>
        <dbReference type="EMBL" id="BBB32594.1"/>
    </source>
</evidence>
<sequence length="310" mass="35750">MKSAVVIIVLAILGLFLLSSSAFIVKETEQVVITQFGKPVGKPITESGLHFKIPFIQKANFFEKRWLEWDGDANQVTTKDKKYIWIDTYARWRIKDPLKFFETVGNEMGAQSRLDDILDGETRIAIAKYNLIEVVRTTNRPMEMAATYSGELSDNSEFTVKVGREKITRQILEKISKITPSYGIEVVDVRIKRVNYVESVRKKVYQRMISERKRIAEQYRSEGMGKKAEIIGKTQRELEKIRSEAYKKAQEIKGKADAEATKIYAQAYSKDPNFYKFLKTLETLEKTVKKDDVLILSTDSDVYNLMKRAK</sequence>
<proteinExistence type="inferred from homology"/>
<dbReference type="KEGG" id="thyd:TTHT_1056"/>
<dbReference type="SMART" id="SM00244">
    <property type="entry name" value="PHB"/>
    <property type="match status" value="1"/>
</dbReference>
<reference evidence="8 9" key="1">
    <citation type="journal article" date="2012" name="Extremophiles">
        <title>Thermotomaculum hydrothermale gen. nov., sp. nov., a novel heterotrophic thermophile within the phylum Acidobacteria from a deep-sea hydrothermal vent chimney in the Southern Okinawa Trough.</title>
        <authorList>
            <person name="Izumi H."/>
            <person name="Nunoura T."/>
            <person name="Miyazaki M."/>
            <person name="Mino S."/>
            <person name="Toki T."/>
            <person name="Takai K."/>
            <person name="Sako Y."/>
            <person name="Sawabe T."/>
            <person name="Nakagawa S."/>
        </authorList>
    </citation>
    <scope>NUCLEOTIDE SEQUENCE [LARGE SCALE GENOMIC DNA]</scope>
    <source>
        <strain evidence="8 9">AC55</strain>
    </source>
</reference>
<dbReference type="GO" id="GO:0008233">
    <property type="term" value="F:peptidase activity"/>
    <property type="evidence" value="ECO:0007669"/>
    <property type="project" value="UniProtKB-KW"/>
</dbReference>
<dbReference type="InterPro" id="IPR010200">
    <property type="entry name" value="HflC"/>
</dbReference>
<evidence type="ECO:0000256" key="3">
    <source>
        <dbReference type="ARBA" id="ARBA00022692"/>
    </source>
</evidence>
<evidence type="ECO:0000256" key="1">
    <source>
        <dbReference type="ARBA" id="ARBA00004167"/>
    </source>
</evidence>
<dbReference type="AlphaFoldDB" id="A0A7R6SYB4"/>
<evidence type="ECO:0000256" key="6">
    <source>
        <dbReference type="PIRNR" id="PIRNR005651"/>
    </source>
</evidence>
<dbReference type="SUPFAM" id="SSF117892">
    <property type="entry name" value="Band 7/SPFH domain"/>
    <property type="match status" value="1"/>
</dbReference>
<dbReference type="EMBL" id="AP017470">
    <property type="protein sequence ID" value="BBB32594.1"/>
    <property type="molecule type" value="Genomic_DNA"/>
</dbReference>
<keyword evidence="8" id="KW-0378">Hydrolase</keyword>
<feature type="domain" description="Band 7" evidence="7">
    <location>
        <begin position="20"/>
        <end position="208"/>
    </location>
</feature>
<dbReference type="PANTHER" id="PTHR42911">
    <property type="entry name" value="MODULATOR OF FTSH PROTEASE HFLC"/>
    <property type="match status" value="1"/>
</dbReference>
<organism evidence="8 9">
    <name type="scientific">Thermotomaculum hydrothermale</name>
    <dbReference type="NCBI Taxonomy" id="981385"/>
    <lineage>
        <taxon>Bacteria</taxon>
        <taxon>Pseudomonadati</taxon>
        <taxon>Acidobacteriota</taxon>
        <taxon>Holophagae</taxon>
        <taxon>Thermotomaculales</taxon>
        <taxon>Thermotomaculaceae</taxon>
        <taxon>Thermotomaculum</taxon>
    </lineage>
</organism>
<protein>
    <recommendedName>
        <fullName evidence="6">Protein HflC</fullName>
    </recommendedName>
</protein>
<dbReference type="GO" id="GO:0016020">
    <property type="term" value="C:membrane"/>
    <property type="evidence" value="ECO:0007669"/>
    <property type="project" value="UniProtKB-SubCell"/>
</dbReference>
<dbReference type="InterPro" id="IPR001107">
    <property type="entry name" value="Band_7"/>
</dbReference>
<dbReference type="PANTHER" id="PTHR42911:SF1">
    <property type="entry name" value="MODULATOR OF FTSH PROTEASE HFLC"/>
    <property type="match status" value="1"/>
</dbReference>